<dbReference type="Proteomes" id="UP001175147">
    <property type="component" value="Unassembled WGS sequence"/>
</dbReference>
<dbReference type="EMBL" id="JAUPBM010000006">
    <property type="protein sequence ID" value="MDO7019343.1"/>
    <property type="molecule type" value="Genomic_DNA"/>
</dbReference>
<reference evidence="1" key="1">
    <citation type="submission" date="2023-07" db="EMBL/GenBank/DDBJ databases">
        <title>Mucosal microbiota of week-old chicken and adult hens.</title>
        <authorList>
            <person name="Volf J."/>
            <person name="Karasova D."/>
            <person name="Crhanova M."/>
            <person name="Faldynova M."/>
            <person name="Prikrylova H."/>
            <person name="Zeman M."/>
            <person name="Babak V."/>
            <person name="Rajova J."/>
            <person name="Rychlik I."/>
        </authorList>
    </citation>
    <scope>NUCLEOTIDE SEQUENCE</scope>
    <source>
        <strain evidence="1">ET902</strain>
    </source>
</reference>
<comment type="caution">
    <text evidence="1">The sequence shown here is derived from an EMBL/GenBank/DDBJ whole genome shotgun (WGS) entry which is preliminary data.</text>
</comment>
<sequence length="66" mass="7878">MTILNVDEIEKYGITEQPKEYNSEEELIKWLKYDLLQQAKSKIENKDKKIITITDEEKKDYTLKIG</sequence>
<protein>
    <submittedName>
        <fullName evidence="1">Uncharacterized protein</fullName>
    </submittedName>
</protein>
<feature type="non-terminal residue" evidence="1">
    <location>
        <position position="66"/>
    </location>
</feature>
<organism evidence="1 2">
    <name type="scientific">Brachyspira innocens</name>
    <dbReference type="NCBI Taxonomy" id="13264"/>
    <lineage>
        <taxon>Bacteria</taxon>
        <taxon>Pseudomonadati</taxon>
        <taxon>Spirochaetota</taxon>
        <taxon>Spirochaetia</taxon>
        <taxon>Brachyspirales</taxon>
        <taxon>Brachyspiraceae</taxon>
        <taxon>Brachyspira</taxon>
    </lineage>
</organism>
<accession>A0ABT8YU34</accession>
<evidence type="ECO:0000313" key="2">
    <source>
        <dbReference type="Proteomes" id="UP001175147"/>
    </source>
</evidence>
<proteinExistence type="predicted"/>
<gene>
    <name evidence="1" type="ORF">Q5M86_00990</name>
</gene>
<evidence type="ECO:0000313" key="1">
    <source>
        <dbReference type="EMBL" id="MDO7019343.1"/>
    </source>
</evidence>
<keyword evidence="2" id="KW-1185">Reference proteome</keyword>
<name>A0ABT8YU34_9SPIR</name>